<dbReference type="EMBL" id="CAJVQC010002304">
    <property type="protein sequence ID" value="CAG8509167.1"/>
    <property type="molecule type" value="Genomic_DNA"/>
</dbReference>
<dbReference type="Proteomes" id="UP000789920">
    <property type="component" value="Unassembled WGS sequence"/>
</dbReference>
<proteinExistence type="predicted"/>
<protein>
    <submittedName>
        <fullName evidence="1">29480_t:CDS:1</fullName>
    </submittedName>
</protein>
<name>A0ACA9L3N7_9GLOM</name>
<sequence length="67" mass="8001">MRRKKWHRDISTDNKNISPLLLNIEVLTNDSDSESSENDLIYNISDLEELITLKFREYKELETNQKC</sequence>
<organism evidence="1 2">
    <name type="scientific">Racocetra persica</name>
    <dbReference type="NCBI Taxonomy" id="160502"/>
    <lineage>
        <taxon>Eukaryota</taxon>
        <taxon>Fungi</taxon>
        <taxon>Fungi incertae sedis</taxon>
        <taxon>Mucoromycota</taxon>
        <taxon>Glomeromycotina</taxon>
        <taxon>Glomeromycetes</taxon>
        <taxon>Diversisporales</taxon>
        <taxon>Gigasporaceae</taxon>
        <taxon>Racocetra</taxon>
    </lineage>
</organism>
<keyword evidence="2" id="KW-1185">Reference proteome</keyword>
<comment type="caution">
    <text evidence="1">The sequence shown here is derived from an EMBL/GenBank/DDBJ whole genome shotgun (WGS) entry which is preliminary data.</text>
</comment>
<evidence type="ECO:0000313" key="2">
    <source>
        <dbReference type="Proteomes" id="UP000789920"/>
    </source>
</evidence>
<reference evidence="1" key="1">
    <citation type="submission" date="2021-06" db="EMBL/GenBank/DDBJ databases">
        <authorList>
            <person name="Kallberg Y."/>
            <person name="Tangrot J."/>
            <person name="Rosling A."/>
        </authorList>
    </citation>
    <scope>NUCLEOTIDE SEQUENCE</scope>
    <source>
        <strain evidence="1">MA461A</strain>
    </source>
</reference>
<accession>A0ACA9L3N7</accession>
<gene>
    <name evidence="1" type="ORF">RPERSI_LOCUS2180</name>
</gene>
<evidence type="ECO:0000313" key="1">
    <source>
        <dbReference type="EMBL" id="CAG8509167.1"/>
    </source>
</evidence>